<protein>
    <recommendedName>
        <fullName evidence="6">FAD/NAD(P)-binding domain-containing protein</fullName>
    </recommendedName>
</protein>
<dbReference type="OrthoDB" id="2915840at2759"/>
<gene>
    <name evidence="4" type="ORF">INT43_004476</name>
</gene>
<name>A0A8H7PFS5_MORIS</name>
<dbReference type="Proteomes" id="UP000654370">
    <property type="component" value="Unassembled WGS sequence"/>
</dbReference>
<keyword evidence="5" id="KW-1185">Reference proteome</keyword>
<evidence type="ECO:0000256" key="3">
    <source>
        <dbReference type="ARBA" id="ARBA00023002"/>
    </source>
</evidence>
<dbReference type="FunFam" id="3.50.50.60:FF:000258">
    <property type="entry name" value="Flavin-binding monooxygenase-like protein (AFU_orthologue AFUA_6G01900)"/>
    <property type="match status" value="1"/>
</dbReference>
<evidence type="ECO:0000313" key="5">
    <source>
        <dbReference type="Proteomes" id="UP000654370"/>
    </source>
</evidence>
<dbReference type="InterPro" id="IPR050346">
    <property type="entry name" value="FMO-like"/>
</dbReference>
<proteinExistence type="predicted"/>
<comment type="caution">
    <text evidence="4">The sequence shown here is derived from an EMBL/GenBank/DDBJ whole genome shotgun (WGS) entry which is preliminary data.</text>
</comment>
<keyword evidence="1" id="KW-0285">Flavoprotein</keyword>
<accession>A0A8H7PFS5</accession>
<dbReference type="SUPFAM" id="SSF51905">
    <property type="entry name" value="FAD/NAD(P)-binding domain"/>
    <property type="match status" value="1"/>
</dbReference>
<reference evidence="4" key="1">
    <citation type="submission" date="2020-12" db="EMBL/GenBank/DDBJ databases">
        <title>Metabolic potential, ecology and presence of endohyphal bacteria is reflected in genomic diversity of Mucoromycotina.</title>
        <authorList>
            <person name="Muszewska A."/>
            <person name="Okrasinska A."/>
            <person name="Steczkiewicz K."/>
            <person name="Drgas O."/>
            <person name="Orlowska M."/>
            <person name="Perlinska-Lenart U."/>
            <person name="Aleksandrzak-Piekarczyk T."/>
            <person name="Szatraj K."/>
            <person name="Zielenkiewicz U."/>
            <person name="Pilsyk S."/>
            <person name="Malc E."/>
            <person name="Mieczkowski P."/>
            <person name="Kruszewska J.S."/>
            <person name="Biernat P."/>
            <person name="Pawlowska J."/>
        </authorList>
    </citation>
    <scope>NUCLEOTIDE SEQUENCE</scope>
    <source>
        <strain evidence="4">WA0000067209</strain>
    </source>
</reference>
<dbReference type="EMBL" id="JAEPQZ010000015">
    <property type="protein sequence ID" value="KAG2173103.1"/>
    <property type="molecule type" value="Genomic_DNA"/>
</dbReference>
<dbReference type="PANTHER" id="PTHR23023">
    <property type="entry name" value="DIMETHYLANILINE MONOOXYGENASE"/>
    <property type="match status" value="1"/>
</dbReference>
<evidence type="ECO:0008006" key="6">
    <source>
        <dbReference type="Google" id="ProtNLM"/>
    </source>
</evidence>
<keyword evidence="3" id="KW-0560">Oxidoreductase</keyword>
<organism evidence="4 5">
    <name type="scientific">Mortierella isabellina</name>
    <name type="common">Filamentous fungus</name>
    <name type="synonym">Umbelopsis isabellina</name>
    <dbReference type="NCBI Taxonomy" id="91625"/>
    <lineage>
        <taxon>Eukaryota</taxon>
        <taxon>Fungi</taxon>
        <taxon>Fungi incertae sedis</taxon>
        <taxon>Mucoromycota</taxon>
        <taxon>Mucoromycotina</taxon>
        <taxon>Umbelopsidomycetes</taxon>
        <taxon>Umbelopsidales</taxon>
        <taxon>Umbelopsidaceae</taxon>
        <taxon>Umbelopsis</taxon>
    </lineage>
</organism>
<dbReference type="AlphaFoldDB" id="A0A8H7PFS5"/>
<dbReference type="Gene3D" id="3.50.50.60">
    <property type="entry name" value="FAD/NAD(P)-binding domain"/>
    <property type="match status" value="1"/>
</dbReference>
<evidence type="ECO:0000256" key="1">
    <source>
        <dbReference type="ARBA" id="ARBA00022630"/>
    </source>
</evidence>
<keyword evidence="2" id="KW-0274">FAD</keyword>
<evidence type="ECO:0000256" key="2">
    <source>
        <dbReference type="ARBA" id="ARBA00022827"/>
    </source>
</evidence>
<dbReference type="Pfam" id="PF13738">
    <property type="entry name" value="Pyr_redox_3"/>
    <property type="match status" value="1"/>
</dbReference>
<dbReference type="InterPro" id="IPR036188">
    <property type="entry name" value="FAD/NAD-bd_sf"/>
</dbReference>
<dbReference type="GO" id="GO:0016491">
    <property type="term" value="F:oxidoreductase activity"/>
    <property type="evidence" value="ECO:0007669"/>
    <property type="project" value="UniProtKB-KW"/>
</dbReference>
<sequence length="582" mass="65790">MEKVDLVVIGAGVYGLAAAKTYLEVNSDAKVVVLDANSTVGGVWSKDRMYKGLKSNNLLGTLEFSDFSLDPAKFDVKPGEHIPGEALNAYLVAYAEHFGFAEKIRLNSKVETVTHQKDGSWKVAIENSAGSLITRKLIVATGLTSCPYLPEFKGQEMFQTPLFHYRDMPNFEKDLLQDGKRATVLGGGKSAWDTVYSCASSGLQVDWVIRESGHGPVWMAPPYVTPLKKWLEKLVTTRFLTWFSPCVWGHSDGYGFVRSLLHGTWIGRKIVDAFWRILEQDLVQLNGYDNHPETKKLMPWTPSFWTATSLSILNYPTDFFEYVRNGTVRIHIADIKHLTSKTVHLSTDEELPTDALICSTGWRCSPAIKFLPEGIENDLGLPWSKDKLDEQLLKDADDEILHRFPRLRDQPTMNPKYKPLSKDSDSFAPHPFRLARFMIPLPMIKERSIAFVGFMITIDTSILAQTQALWTTAFFSDKLSVVANAYPPSKSDKSITKDEDSGMTGIEWETALHTQFCKWRYPGGYGKRYPDFVFDAIPYFDLLLKDLGLPNHRKKGHLAEIFSSYGPEDYRGLTEEWLAINQ</sequence>
<evidence type="ECO:0000313" key="4">
    <source>
        <dbReference type="EMBL" id="KAG2173103.1"/>
    </source>
</evidence>